<organism evidence="1 2">
    <name type="scientific">Novacetimonas maltaceti</name>
    <dbReference type="NCBI Taxonomy" id="1203393"/>
    <lineage>
        <taxon>Bacteria</taxon>
        <taxon>Pseudomonadati</taxon>
        <taxon>Pseudomonadota</taxon>
        <taxon>Alphaproteobacteria</taxon>
        <taxon>Acetobacterales</taxon>
        <taxon>Acetobacteraceae</taxon>
        <taxon>Novacetimonas</taxon>
    </lineage>
</organism>
<comment type="caution">
    <text evidence="1">The sequence shown here is derived from an EMBL/GenBank/DDBJ whole genome shotgun (WGS) entry which is preliminary data.</text>
</comment>
<evidence type="ECO:0008006" key="3">
    <source>
        <dbReference type="Google" id="ProtNLM"/>
    </source>
</evidence>
<reference evidence="1 2" key="1">
    <citation type="submission" date="2018-01" db="EMBL/GenBank/DDBJ databases">
        <title>Draft Genome Sequence of Komagataeibacter maltaceti LMG 1529, a Vinegar Producing Acetic Acid Bacterium Isolated from Malt Vinegar Brewery Acetifiers.</title>
        <authorList>
            <person name="Zhang Q."/>
            <person name="Hollensteiner J."/>
            <person name="Poehlein A."/>
            <person name="Daniel R."/>
        </authorList>
    </citation>
    <scope>NUCLEOTIDE SEQUENCE [LARGE SCALE GENOMIC DNA]</scope>
    <source>
        <strain evidence="1 2">LMG 1529</strain>
    </source>
</reference>
<accession>A0A2S3W4X9</accession>
<protein>
    <recommendedName>
        <fullName evidence="3">DUF2184 domain-containing protein</fullName>
    </recommendedName>
</protein>
<dbReference type="AlphaFoldDB" id="A0A2S3W4X9"/>
<dbReference type="EMBL" id="POTC01000006">
    <property type="protein sequence ID" value="POF63623.1"/>
    <property type="molecule type" value="Genomic_DNA"/>
</dbReference>
<proteinExistence type="predicted"/>
<sequence>MNASLFRNDAPVLARQYGIHLDGVREYFPEGGLAMDADGAVTAANSGIPAIFTTYTDPVVIRALIAPTRAAQIYGEVRKGDWVTDTAMFPVVELSGRTAAYGDYSADGEVDANANWISRQSFHYQTWTRWGEREVARMGAARIDLVNQRNLASISVLGKQQNLTYLFGVAGLECYGALNDPQLPAAIQPLPKVSANGTATGAADWLAMSDPLQCFDDVLRLYAQLVTQMGGNLTLETPMTLVLPTERQQCLLYANQYNVKLRELLSESLPNLRIETLPEAGTALGGGMVASTMMQLFVNEVEGQASVSTGFTEKMRAHAVERHSTSVRQKKSQGTWGTLWFYPQACATMTGI</sequence>
<name>A0A2S3W4X9_9PROT</name>
<evidence type="ECO:0000313" key="2">
    <source>
        <dbReference type="Proteomes" id="UP000237344"/>
    </source>
</evidence>
<dbReference type="RefSeq" id="WP_110094471.1">
    <property type="nucleotide sequence ID" value="NZ_NKUE01000013.1"/>
</dbReference>
<evidence type="ECO:0000313" key="1">
    <source>
        <dbReference type="EMBL" id="POF63623.1"/>
    </source>
</evidence>
<keyword evidence="2" id="KW-1185">Reference proteome</keyword>
<dbReference type="OrthoDB" id="6439710at2"/>
<gene>
    <name evidence="1" type="ORF">KMAL_08030</name>
</gene>
<dbReference type="Proteomes" id="UP000237344">
    <property type="component" value="Unassembled WGS sequence"/>
</dbReference>